<feature type="transmembrane region" description="Helical" evidence="5">
    <location>
        <begin position="52"/>
        <end position="74"/>
    </location>
</feature>
<keyword evidence="8" id="KW-1185">Reference proteome</keyword>
<proteinExistence type="predicted"/>
<evidence type="ECO:0000256" key="4">
    <source>
        <dbReference type="ARBA" id="ARBA00023136"/>
    </source>
</evidence>
<dbReference type="InterPro" id="IPR010432">
    <property type="entry name" value="RDD"/>
</dbReference>
<dbReference type="GO" id="GO:0016020">
    <property type="term" value="C:membrane"/>
    <property type="evidence" value="ECO:0007669"/>
    <property type="project" value="UniProtKB-SubCell"/>
</dbReference>
<feature type="domain" description="RDD" evidence="6">
    <location>
        <begin position="8"/>
        <end position="118"/>
    </location>
</feature>
<reference evidence="7 8" key="1">
    <citation type="submission" date="2017-09" db="EMBL/GenBank/DDBJ databases">
        <authorList>
            <person name="Lee N."/>
            <person name="Cho B.-K."/>
        </authorList>
    </citation>
    <scope>NUCLEOTIDE SEQUENCE [LARGE SCALE GENOMIC DNA]</scope>
    <source>
        <strain evidence="7 8">ATCC 12461</strain>
    </source>
</reference>
<dbReference type="AlphaFoldDB" id="A0A5J6HM07"/>
<dbReference type="RefSeq" id="WP_055529953.1">
    <property type="nucleotide sequence ID" value="NZ_CP023695.1"/>
</dbReference>
<dbReference type="KEGG" id="salw:CP975_20390"/>
<evidence type="ECO:0000313" key="7">
    <source>
        <dbReference type="EMBL" id="QEV19544.1"/>
    </source>
</evidence>
<evidence type="ECO:0000256" key="5">
    <source>
        <dbReference type="SAM" id="Phobius"/>
    </source>
</evidence>
<gene>
    <name evidence="7" type="ORF">CP975_20390</name>
</gene>
<keyword evidence="4 5" id="KW-0472">Membrane</keyword>
<evidence type="ECO:0000256" key="2">
    <source>
        <dbReference type="ARBA" id="ARBA00022692"/>
    </source>
</evidence>
<sequence>MADRQRTPTQTRRVTAACLDALLALLCGLAAGAAAGVKVVDGVVEIRPQSPTVWTAALGAAFGLSFLNHVLLTLTTRASLGKLLTGVRVVRSSDGGRPTFLRLVGRWLFGLYWMVVFVPLHVAADSDVKQQDAVGLRVVGRGAVLT</sequence>
<evidence type="ECO:0000256" key="1">
    <source>
        <dbReference type="ARBA" id="ARBA00004141"/>
    </source>
</evidence>
<accession>A0A5J6HM07</accession>
<protein>
    <submittedName>
        <fullName evidence="7">RDD family protein</fullName>
    </submittedName>
</protein>
<keyword evidence="2 5" id="KW-0812">Transmembrane</keyword>
<feature type="transmembrane region" description="Helical" evidence="5">
    <location>
        <begin position="107"/>
        <end position="124"/>
    </location>
</feature>
<evidence type="ECO:0000259" key="6">
    <source>
        <dbReference type="Pfam" id="PF06271"/>
    </source>
</evidence>
<dbReference type="EMBL" id="CP023695">
    <property type="protein sequence ID" value="QEV19544.1"/>
    <property type="molecule type" value="Genomic_DNA"/>
</dbReference>
<dbReference type="OrthoDB" id="3536214at2"/>
<evidence type="ECO:0000256" key="3">
    <source>
        <dbReference type="ARBA" id="ARBA00022989"/>
    </source>
</evidence>
<keyword evidence="3 5" id="KW-1133">Transmembrane helix</keyword>
<evidence type="ECO:0000313" key="8">
    <source>
        <dbReference type="Proteomes" id="UP000326553"/>
    </source>
</evidence>
<organism evidence="7 8">
    <name type="scientific">Streptomyces alboniger</name>
    <dbReference type="NCBI Taxonomy" id="132473"/>
    <lineage>
        <taxon>Bacteria</taxon>
        <taxon>Bacillati</taxon>
        <taxon>Actinomycetota</taxon>
        <taxon>Actinomycetes</taxon>
        <taxon>Kitasatosporales</taxon>
        <taxon>Streptomycetaceae</taxon>
        <taxon>Streptomyces</taxon>
        <taxon>Streptomyces aurantiacus group</taxon>
    </lineage>
</organism>
<dbReference type="Proteomes" id="UP000326553">
    <property type="component" value="Chromosome"/>
</dbReference>
<dbReference type="Pfam" id="PF06271">
    <property type="entry name" value="RDD"/>
    <property type="match status" value="1"/>
</dbReference>
<name>A0A5J6HM07_STRAD</name>
<comment type="subcellular location">
    <subcellularLocation>
        <location evidence="1">Membrane</location>
        <topology evidence="1">Multi-pass membrane protein</topology>
    </subcellularLocation>
</comment>